<feature type="domain" description="CRISPR system ring nuclease SSO2081-like" evidence="1">
    <location>
        <begin position="19"/>
        <end position="221"/>
    </location>
</feature>
<proteinExistence type="predicted"/>
<evidence type="ECO:0000313" key="3">
    <source>
        <dbReference type="Proteomes" id="UP001225378"/>
    </source>
</evidence>
<keyword evidence="3" id="KW-1185">Reference proteome</keyword>
<dbReference type="AlphaFoldDB" id="A0AAU7NZP9"/>
<dbReference type="InterPro" id="IPR013413">
    <property type="entry name" value="CRISPR-assoc_prot_NE0113"/>
</dbReference>
<organism evidence="2 3">
    <name type="scientific">Methylomarinum roseum</name>
    <dbReference type="NCBI Taxonomy" id="3067653"/>
    <lineage>
        <taxon>Bacteria</taxon>
        <taxon>Pseudomonadati</taxon>
        <taxon>Pseudomonadota</taxon>
        <taxon>Gammaproteobacteria</taxon>
        <taxon>Methylococcales</taxon>
        <taxon>Methylococcaceae</taxon>
        <taxon>Methylomarinum</taxon>
    </lineage>
</organism>
<gene>
    <name evidence="2" type="primary">csm6</name>
    <name evidence="2" type="ORF">Q9L42_009950</name>
</gene>
<accession>A0AAU7NZP9</accession>
<protein>
    <submittedName>
        <fullName evidence="2">CRISPR-associated ring nuclease Csm6</fullName>
    </submittedName>
</protein>
<reference evidence="2 3" key="1">
    <citation type="journal article" date="2024" name="Microbiology">
        <title>Methylomarinum rosea sp. nov., a novel halophilic methanotrophic bacterium from the hypersaline Lake Elton.</title>
        <authorList>
            <person name="Suleimanov R.Z."/>
            <person name="Oshkin I.Y."/>
            <person name="Danilova O.V."/>
            <person name="Suzina N.E."/>
            <person name="Dedysh S.N."/>
        </authorList>
    </citation>
    <scope>NUCLEOTIDE SEQUENCE [LARGE SCALE GENOMIC DNA]</scope>
    <source>
        <strain evidence="2 3">Ch1-1</strain>
    </source>
</reference>
<dbReference type="EMBL" id="CP157743">
    <property type="protein sequence ID" value="XBS22428.1"/>
    <property type="molecule type" value="Genomic_DNA"/>
</dbReference>
<name>A0AAU7NZP9_9GAMM</name>
<dbReference type="Pfam" id="PF09623">
    <property type="entry name" value="Cas_NE0113"/>
    <property type="match status" value="1"/>
</dbReference>
<dbReference type="CDD" id="cd09741">
    <property type="entry name" value="Csx1_III-U"/>
    <property type="match status" value="1"/>
</dbReference>
<evidence type="ECO:0000313" key="2">
    <source>
        <dbReference type="EMBL" id="XBS22428.1"/>
    </source>
</evidence>
<dbReference type="KEGG" id="mech:Q9L42_009950"/>
<sequence>MQQPNKFPKRVLLAVSGMSPQIVTETLYSLVTKQTEPFIPTEIHLITTQSGAQQAKLQLLDENSGKFWQLCKDYCLPEIRFPEKNIHVIEDSNGLALDDIKTPEQNEAAADFITAIVSKLTRDDDASLHVSIAGGRKTMGYYLGYALSLYGRAQDRLSHVLVTDRYESLKDFFYPTPDSHVIHDKDNHALNAKDAEVMLAEIPFVRLRGGIPPHLLEGKTTFSESIKFVRQIEQAPQLRIDTVKRCFWVSDIKVAPQEVNFIFYRWLLERSIKGDPVKRLPSDNNSDYAREFLAFYAQNVNEAKDGDRTQKALEGGMPNQWISERISLIKRSFENSLGKHAAQPFIVQSTGNNNNRQYHIALTEEQITFVA</sequence>
<evidence type="ECO:0000259" key="1">
    <source>
        <dbReference type="Pfam" id="PF09623"/>
    </source>
</evidence>
<dbReference type="NCBIfam" id="TIGR02584">
    <property type="entry name" value="cas_NE0113"/>
    <property type="match status" value="1"/>
</dbReference>
<dbReference type="InterPro" id="IPR019092">
    <property type="entry name" value="SSO2081-like_dom"/>
</dbReference>
<dbReference type="RefSeq" id="WP_305908590.1">
    <property type="nucleotide sequence ID" value="NZ_CP157743.1"/>
</dbReference>
<dbReference type="Proteomes" id="UP001225378">
    <property type="component" value="Chromosome"/>
</dbReference>